<feature type="compositionally biased region" description="Low complexity" evidence="1">
    <location>
        <begin position="317"/>
        <end position="331"/>
    </location>
</feature>
<feature type="compositionally biased region" description="Basic and acidic residues" evidence="1">
    <location>
        <begin position="1280"/>
        <end position="1289"/>
    </location>
</feature>
<feature type="compositionally biased region" description="Polar residues" evidence="1">
    <location>
        <begin position="479"/>
        <end position="491"/>
    </location>
</feature>
<feature type="compositionally biased region" description="Polar residues" evidence="1">
    <location>
        <begin position="195"/>
        <end position="210"/>
    </location>
</feature>
<feature type="compositionally biased region" description="Basic and acidic residues" evidence="1">
    <location>
        <begin position="379"/>
        <end position="390"/>
    </location>
</feature>
<organism evidence="2 3">
    <name type="scientific">Amanita muscaria (strain Koide BX008)</name>
    <dbReference type="NCBI Taxonomy" id="946122"/>
    <lineage>
        <taxon>Eukaryota</taxon>
        <taxon>Fungi</taxon>
        <taxon>Dikarya</taxon>
        <taxon>Basidiomycota</taxon>
        <taxon>Agaricomycotina</taxon>
        <taxon>Agaricomycetes</taxon>
        <taxon>Agaricomycetidae</taxon>
        <taxon>Agaricales</taxon>
        <taxon>Pluteineae</taxon>
        <taxon>Amanitaceae</taxon>
        <taxon>Amanita</taxon>
    </lineage>
</organism>
<sequence>MAQIDQQNTAQLDLTGREADALSQPSQDPFSARANEDVGNQSPGGCEEGKEVKCSLGELSPPPANLNASDQLDRPEPLAVPSFSSSSSLASAVALTPARPNLVQSQSHFASTATHPKKFSSVNINKKFLEKTNSASTTATTMTSTSTSAKASGSTVSRPPAQSSSPHSRLVTTKLTATASSPSSAPGWSRPSSTGPSATATGANSPNTQTPAPSVPSNPPPSSSAPAPAAPPLPHPGKVIQPVPQSASTQQHAAVTTGPVKETGSNNSSTLSSKPVWGNLRRSSTTSSRPDVTVNDFPTAAEVALGMRKSKPVDQPATDAAPASSTTTLASKRNEEADTFRGVHLDPNAHHWDEMVEDDDNNYWDNVIEFDDGRQYKVEAVEQTKSRSREASPPTSVKSSHSARLEPVDVPVSKEERFADDFDRSWPGGTRRAPPAGVQPRSPQESSRVLFNERSNKLEPYSTHRAAHGPFPAKRGSFQERNMSPTESRSGSGFHLHGAPRTTGGPPADFGLNRSRRFSNASNSSFVAPSERDRRDRRDGAPVSPRIPKDNVGLMGRTPSLRGRDRDGERDLGTLERGRHSAMGPPPIPPHAWRNSSKDSAKQHLSTPVSANGPAPPFSAGGRRLPSDDTGPFNQNEQPDFPGSSPIIRGHPHSPALSHASTKAAWISPATASSPLPAVDGHNLEEMKKDVMHSAAERAKQRRQQEEEEREAQKERARKKAAELEAKMKAETEEKAQKERARNKAAELEAKMKAETEEKARKEHARNKAAELEAKMKAETEEKARKEEAVNPVEKEQEEREEKEQDSSSAKKEAEVLAIINEAVGVEESSDAAQLQRTTSKPAHRRVPGPNDLIQPRRFNSTGGSVTSPSVAETADTWRRATPLPRQPDEPRLIQRRSSNSVAFLPPPPPAPLDHVQTLADGKKEDLEVVDFTDMGKFVGETPEQKETPRKAPRPVASDFFSDLPSPALSPQALPPSIRNDIETWRRKTPLNQGLTSDQSSSTDRREAPPATDSPIVAEQVHKTNEGIADARQPNVSPSSSLQRPRPQSYYHQAPMSSLVDAMSRIKGAIHDMQAGEMSKDNIDTPLASQAQPTQTSVSLPSKYKERWVPHSQRVKRVENQEESPEEAYTTAVEPPHSPPPSPGPIVKLPSVKQRESVLRRRLLQFSRPPFPVHFDILSFDPPVEGMNKRNLSVNDVLFRPFGYKGKTKYFVRLPKSRNTGTRSHTAMQTGVRNNSFGAFGKQADTATSWRKSTSQPPQADSASEPIESTSRSPPPEPESLPKNDKQGESENSAPPPRMRSQPKMPEGSCVAFYRDSRVDVPNTEPKIVVNFIVSSEIDDSHGSQSQAVAKTKEVATTDPSGSSEPIKEIKGDAAEARKNSDVPVLKLTTDASKLKTTASPAESDPSPLPSVAEKNSDKSSHQSSPWPTTKNLPLKESPARAPDPEHLKAVWSQTTNDKAGLQPVNSLEGIADDLTSLPFTIQDVKSEDGETPPPPLSGPSSMRMSLHDVTRAFQQVPSSSSAPHKPSISPPSTTAPVARPAVPNFAYPVPPNNMRPAYAAYPSPMMSHSPSPTMMYPHVVSSPVPGRMQPNGHAPMYNPPPHMWVPVQPSVQNSNGMMRPMASPYAATMMPYPTNGAPPMFPPAMPTNVPGTPQSQNLQANRNRNMPMMSPVMQHAGAPGMYPASPAMMHIQMTPTSGYMPLPTGRGQPRPENGQMAMQQSNSAHPPTHVGLPHSPFMRSW</sequence>
<dbReference type="InParanoid" id="A0A0C2XN80"/>
<feature type="compositionally biased region" description="Pro residues" evidence="1">
    <location>
        <begin position="213"/>
        <end position="235"/>
    </location>
</feature>
<feature type="compositionally biased region" description="Basic and acidic residues" evidence="1">
    <location>
        <begin position="530"/>
        <end position="540"/>
    </location>
</feature>
<dbReference type="STRING" id="946122.A0A0C2XN80"/>
<evidence type="ECO:0000256" key="1">
    <source>
        <dbReference type="SAM" id="MobiDB-lite"/>
    </source>
</evidence>
<feature type="compositionally biased region" description="Basic and acidic residues" evidence="1">
    <location>
        <begin position="403"/>
        <end position="424"/>
    </location>
</feature>
<feature type="compositionally biased region" description="Polar residues" evidence="1">
    <location>
        <begin position="243"/>
        <end position="254"/>
    </location>
</feature>
<feature type="compositionally biased region" description="Low complexity" evidence="1">
    <location>
        <begin position="77"/>
        <end position="91"/>
    </location>
</feature>
<evidence type="ECO:0000313" key="3">
    <source>
        <dbReference type="Proteomes" id="UP000054549"/>
    </source>
</evidence>
<feature type="compositionally biased region" description="Basic and acidic residues" evidence="1">
    <location>
        <begin position="332"/>
        <end position="342"/>
    </location>
</feature>
<proteinExistence type="predicted"/>
<feature type="compositionally biased region" description="Polar residues" evidence="1">
    <location>
        <begin position="1"/>
        <end position="12"/>
    </location>
</feature>
<dbReference type="HOGENOM" id="CLU_003718_0_0_1"/>
<name>A0A0C2XN80_AMAMK</name>
<feature type="compositionally biased region" description="Low complexity" evidence="1">
    <location>
        <begin position="176"/>
        <end position="194"/>
    </location>
</feature>
<feature type="compositionally biased region" description="Polar residues" evidence="1">
    <location>
        <begin position="263"/>
        <end position="273"/>
    </location>
</feature>
<dbReference type="OrthoDB" id="2504896at2759"/>
<feature type="compositionally biased region" description="Low complexity" evidence="1">
    <location>
        <begin position="1037"/>
        <end position="1049"/>
    </location>
</feature>
<feature type="compositionally biased region" description="Low complexity" evidence="1">
    <location>
        <begin position="964"/>
        <end position="977"/>
    </location>
</feature>
<feature type="compositionally biased region" description="Polar residues" evidence="1">
    <location>
        <begin position="1217"/>
        <end position="1237"/>
    </location>
</feature>
<dbReference type="Proteomes" id="UP000054549">
    <property type="component" value="Unassembled WGS sequence"/>
</dbReference>
<feature type="region of interest" description="Disordered" evidence="1">
    <location>
        <begin position="1336"/>
        <end position="1448"/>
    </location>
</feature>
<feature type="region of interest" description="Disordered" evidence="1">
    <location>
        <begin position="308"/>
        <end position="342"/>
    </location>
</feature>
<feature type="compositionally biased region" description="Polar residues" evidence="1">
    <location>
        <begin position="393"/>
        <end position="402"/>
    </location>
</feature>
<gene>
    <name evidence="2" type="ORF">M378DRAFT_6874</name>
</gene>
<feature type="compositionally biased region" description="Basic and acidic residues" evidence="1">
    <location>
        <begin position="682"/>
        <end position="815"/>
    </location>
</feature>
<protein>
    <submittedName>
        <fullName evidence="2">Uncharacterized protein</fullName>
    </submittedName>
</protein>
<feature type="region of interest" description="Disordered" evidence="1">
    <location>
        <begin position="131"/>
        <end position="296"/>
    </location>
</feature>
<feature type="compositionally biased region" description="Polar residues" evidence="1">
    <location>
        <begin position="990"/>
        <end position="1002"/>
    </location>
</feature>
<feature type="compositionally biased region" description="Polar residues" evidence="1">
    <location>
        <begin position="160"/>
        <end position="175"/>
    </location>
</feature>
<feature type="region of interest" description="Disordered" evidence="1">
    <location>
        <begin position="1479"/>
        <end position="1539"/>
    </location>
</feature>
<feature type="compositionally biased region" description="Low complexity" evidence="1">
    <location>
        <begin position="132"/>
        <end position="157"/>
    </location>
</feature>
<feature type="compositionally biased region" description="Basic and acidic residues" evidence="1">
    <location>
        <begin position="562"/>
        <end position="579"/>
    </location>
</feature>
<feature type="region of interest" description="Disordered" evidence="1">
    <location>
        <begin position="379"/>
        <end position="1050"/>
    </location>
</feature>
<feature type="compositionally biased region" description="Polar residues" evidence="1">
    <location>
        <begin position="1390"/>
        <end position="1401"/>
    </location>
</feature>
<feature type="compositionally biased region" description="Polar residues" evidence="1">
    <location>
        <begin position="831"/>
        <end position="841"/>
    </location>
</feature>
<evidence type="ECO:0000313" key="2">
    <source>
        <dbReference type="EMBL" id="KIL71021.1"/>
    </source>
</evidence>
<feature type="compositionally biased region" description="Polar residues" evidence="1">
    <location>
        <begin position="281"/>
        <end position="290"/>
    </location>
</feature>
<feature type="region of interest" description="Disordered" evidence="1">
    <location>
        <begin position="1109"/>
        <end position="1148"/>
    </location>
</feature>
<feature type="region of interest" description="Disordered" evidence="1">
    <location>
        <begin position="1705"/>
        <end position="1742"/>
    </location>
</feature>
<feature type="compositionally biased region" description="Polar residues" evidence="1">
    <location>
        <begin position="1245"/>
        <end position="1262"/>
    </location>
</feature>
<feature type="compositionally biased region" description="Low complexity" evidence="1">
    <location>
        <begin position="1518"/>
        <end position="1533"/>
    </location>
</feature>
<accession>A0A0C2XN80</accession>
<feature type="compositionally biased region" description="Polar residues" evidence="1">
    <location>
        <begin position="1717"/>
        <end position="1726"/>
    </location>
</feature>
<dbReference type="EMBL" id="KN818223">
    <property type="protein sequence ID" value="KIL71021.1"/>
    <property type="molecule type" value="Genomic_DNA"/>
</dbReference>
<feature type="compositionally biased region" description="Basic and acidic residues" evidence="1">
    <location>
        <begin position="1366"/>
        <end position="1381"/>
    </location>
</feature>
<keyword evidence="3" id="KW-1185">Reference proteome</keyword>
<feature type="region of interest" description="Disordered" evidence="1">
    <location>
        <begin position="1217"/>
        <end position="1308"/>
    </location>
</feature>
<feature type="compositionally biased region" description="Polar residues" evidence="1">
    <location>
        <begin position="858"/>
        <end position="871"/>
    </location>
</feature>
<feature type="region of interest" description="Disordered" evidence="1">
    <location>
        <begin position="1"/>
        <end position="91"/>
    </location>
</feature>
<feature type="compositionally biased region" description="Polar residues" evidence="1">
    <location>
        <begin position="1422"/>
        <end position="1432"/>
    </location>
</feature>
<reference evidence="2 3" key="1">
    <citation type="submission" date="2014-04" db="EMBL/GenBank/DDBJ databases">
        <title>Evolutionary Origins and Diversification of the Mycorrhizal Mutualists.</title>
        <authorList>
            <consortium name="DOE Joint Genome Institute"/>
            <consortium name="Mycorrhizal Genomics Consortium"/>
            <person name="Kohler A."/>
            <person name="Kuo A."/>
            <person name="Nagy L.G."/>
            <person name="Floudas D."/>
            <person name="Copeland A."/>
            <person name="Barry K.W."/>
            <person name="Cichocki N."/>
            <person name="Veneault-Fourrey C."/>
            <person name="LaButti K."/>
            <person name="Lindquist E.A."/>
            <person name="Lipzen A."/>
            <person name="Lundell T."/>
            <person name="Morin E."/>
            <person name="Murat C."/>
            <person name="Riley R."/>
            <person name="Ohm R."/>
            <person name="Sun H."/>
            <person name="Tunlid A."/>
            <person name="Henrissat B."/>
            <person name="Grigoriev I.V."/>
            <person name="Hibbett D.S."/>
            <person name="Martin F."/>
        </authorList>
    </citation>
    <scope>NUCLEOTIDE SEQUENCE [LARGE SCALE GENOMIC DNA]</scope>
    <source>
        <strain evidence="2 3">Koide BX008</strain>
    </source>
</reference>